<evidence type="ECO:0000256" key="5">
    <source>
        <dbReference type="ARBA" id="ARBA00022723"/>
    </source>
</evidence>
<dbReference type="PANTHER" id="PTHR37984:SF15">
    <property type="entry name" value="INTEGRASE CATALYTIC DOMAIN-CONTAINING PROTEIN"/>
    <property type="match status" value="1"/>
</dbReference>
<name>E3MKW0_CAERE</name>
<dbReference type="InterPro" id="IPR012337">
    <property type="entry name" value="RNaseH-like_sf"/>
</dbReference>
<feature type="region of interest" description="Disordered" evidence="12">
    <location>
        <begin position="1"/>
        <end position="23"/>
    </location>
</feature>
<feature type="coiled-coil region" evidence="11">
    <location>
        <begin position="605"/>
        <end position="632"/>
    </location>
</feature>
<keyword evidence="11" id="KW-0175">Coiled coil</keyword>
<sequence length="1055" mass="119948">MSFSTERTKKRSSSVTSSEKSWAVQMNEVRLKERRKLVKGFTDFLESSGRMESDMYEALKAVCKGNERQSEVLVEPVKKYCHELRERFEELGGERWPLEIIGVMRENGVETVEELRELCEKDVEMVPGGIVENANKAQDELALLQDAWNEERETLFRELNKLKEEKRLAEEAVSKYKKTLKEEREASSELRGLLRKQESEPKKAGQARDTKEVPVPSRLEVVRKWSSRDSDDEFSMHGRRGEFSDSERSWGEAQETEEMRETQEQARMDIVRVVNEVALLNEAERKNRGWRVLLEKDERWKRIIGKIEKGEQEGEVDVPYEGKKELREFMLIEGDLMKVTKYGATMCVVPGEKQKEVFLEAHGGTFGGHWSPAKVTAMLLKKYWWPRMKALITKWSRECQQCLCGNAKQIMTSPLTPFEASEPLEIVALDLLDLGRSSAGNRYVLSIVDLFSRYAGACAIPDKSAETVARAFVENWMLKEGRIPKAILTDQGLEFANATFEKVAKMANVRIIQTKGYHSRMNGAVERFNRTIQTVLKKITVIPTDWDERLPYAVFAYNACKHEATGESPHYLMYGRDARIPLRTDPKELVGKYQVDVDEYKFRHAEQMNMAHEEARAHIRREQEKAKKYFDEKNKVHQRVFPVVGDRVLVKIPAEKLGSRNPKLANDWQGPYRVINTTANSAEVQIIGGGEKLWIPWEQLRKVPKEVPEIQCKTAAVRGKRGRRGGTAGDAANVQTVISEENGDICRDVIEMGCVCEGGKCGIKEGGIDAASTKEMALQLLARKKGVPMEEFHLVRHLESFQQEVSDGEKEIALRRFARKCPAVAEAVMKGSESAAGWQTVVDALKSEVMERNAKKKTKIGTDMVVVGPRVEARGPGVLEYRENTMVGWAERFDWEAVEEVVLLVGVTTDEEANSKRLEFVESIAKEAQKVFLILDGLQCPFGKVAEVTDKWRIWLKTAVNVEMVDPLMPVGTHQTPLILEKWDHKSLESIGKYLLLALPNHAIGIRLKTTPKTLPNGLKRDFNPGRPAAQRGGEVAPPQPHVHGNTRNHRRQRK</sequence>
<feature type="region of interest" description="Disordered" evidence="12">
    <location>
        <begin position="187"/>
        <end position="213"/>
    </location>
</feature>
<accession>E3MKW0</accession>
<feature type="region of interest" description="Disordered" evidence="12">
    <location>
        <begin position="1015"/>
        <end position="1055"/>
    </location>
</feature>
<reference evidence="15" key="1">
    <citation type="submission" date="2007-07" db="EMBL/GenBank/DDBJ databases">
        <title>PCAP assembly of the Caenorhabditis remanei genome.</title>
        <authorList>
            <consortium name="The Caenorhabditis remanei Sequencing Consortium"/>
            <person name="Wilson R.K."/>
        </authorList>
    </citation>
    <scope>NUCLEOTIDE SEQUENCE [LARGE SCALE GENOMIC DNA]</scope>
    <source>
        <strain evidence="15">PB4641</strain>
    </source>
</reference>
<dbReference type="InterPro" id="IPR001037">
    <property type="entry name" value="Integrase_C_retrovir"/>
</dbReference>
<evidence type="ECO:0000256" key="11">
    <source>
        <dbReference type="SAM" id="Coils"/>
    </source>
</evidence>
<protein>
    <recommendedName>
        <fullName evidence="1">RNA-directed DNA polymerase</fullName>
        <ecNumber evidence="1">2.7.7.49</ecNumber>
    </recommendedName>
</protein>
<feature type="region of interest" description="Disordered" evidence="12">
    <location>
        <begin position="230"/>
        <end position="263"/>
    </location>
</feature>
<keyword evidence="3" id="KW-0548">Nucleotidyltransferase</keyword>
<feature type="domain" description="Integrase-type" evidence="14">
    <location>
        <begin position="655"/>
        <end position="705"/>
    </location>
</feature>
<dbReference type="HOGENOM" id="CLU_008230_0_0_1"/>
<dbReference type="Gene3D" id="3.30.420.10">
    <property type="entry name" value="Ribonuclease H-like superfamily/Ribonuclease H"/>
    <property type="match status" value="1"/>
</dbReference>
<dbReference type="GO" id="GO:0016787">
    <property type="term" value="F:hydrolase activity"/>
    <property type="evidence" value="ECO:0007669"/>
    <property type="project" value="UniProtKB-KW"/>
</dbReference>
<evidence type="ECO:0000256" key="8">
    <source>
        <dbReference type="ARBA" id="ARBA00022908"/>
    </source>
</evidence>
<evidence type="ECO:0000256" key="10">
    <source>
        <dbReference type="PROSITE-ProRule" id="PRU00506"/>
    </source>
</evidence>
<keyword evidence="8" id="KW-0229">DNA integration</keyword>
<dbReference type="InterPro" id="IPR041588">
    <property type="entry name" value="Integrase_H2C2"/>
</dbReference>
<evidence type="ECO:0000256" key="1">
    <source>
        <dbReference type="ARBA" id="ARBA00012493"/>
    </source>
</evidence>
<evidence type="ECO:0000256" key="4">
    <source>
        <dbReference type="ARBA" id="ARBA00022722"/>
    </source>
</evidence>
<dbReference type="OrthoDB" id="5858386at2759"/>
<dbReference type="EC" id="2.7.7.49" evidence="1"/>
<dbReference type="FunFam" id="3.30.420.10:FF:000032">
    <property type="entry name" value="Retrovirus-related Pol polyprotein from transposon 297-like Protein"/>
    <property type="match status" value="1"/>
</dbReference>
<evidence type="ECO:0000256" key="7">
    <source>
        <dbReference type="ARBA" id="ARBA00022801"/>
    </source>
</evidence>
<dbReference type="InterPro" id="IPR050951">
    <property type="entry name" value="Retrovirus_Pol_polyprotein"/>
</dbReference>
<keyword evidence="16" id="KW-1185">Reference proteome</keyword>
<evidence type="ECO:0000256" key="12">
    <source>
        <dbReference type="SAM" id="MobiDB-lite"/>
    </source>
</evidence>
<keyword evidence="5" id="KW-0479">Metal-binding</keyword>
<gene>
    <name evidence="15" type="ORF">CRE_26617</name>
</gene>
<evidence type="ECO:0000259" key="14">
    <source>
        <dbReference type="PROSITE" id="PS51027"/>
    </source>
</evidence>
<organism evidence="16">
    <name type="scientific">Caenorhabditis remanei</name>
    <name type="common">Caenorhabditis vulgaris</name>
    <dbReference type="NCBI Taxonomy" id="31234"/>
    <lineage>
        <taxon>Eukaryota</taxon>
        <taxon>Metazoa</taxon>
        <taxon>Ecdysozoa</taxon>
        <taxon>Nematoda</taxon>
        <taxon>Chromadorea</taxon>
        <taxon>Rhabditida</taxon>
        <taxon>Rhabditina</taxon>
        <taxon>Rhabditomorpha</taxon>
        <taxon>Rhabditoidea</taxon>
        <taxon>Rhabditidae</taxon>
        <taxon>Peloderinae</taxon>
        <taxon>Caenorhabditis</taxon>
    </lineage>
</organism>
<keyword evidence="7" id="KW-0378">Hydrolase</keyword>
<evidence type="ECO:0000313" key="16">
    <source>
        <dbReference type="Proteomes" id="UP000008281"/>
    </source>
</evidence>
<dbReference type="Proteomes" id="UP000008281">
    <property type="component" value="Unassembled WGS sequence"/>
</dbReference>
<feature type="compositionally biased region" description="Basic and acidic residues" evidence="12">
    <location>
        <begin position="230"/>
        <end position="250"/>
    </location>
</feature>
<dbReference type="STRING" id="31234.E3MKW0"/>
<proteinExistence type="predicted"/>
<dbReference type="AlphaFoldDB" id="E3MKW0"/>
<dbReference type="PROSITE" id="PS51027">
    <property type="entry name" value="INTEGRASE_DBD"/>
    <property type="match status" value="1"/>
</dbReference>
<dbReference type="Pfam" id="PF00665">
    <property type="entry name" value="rve"/>
    <property type="match status" value="1"/>
</dbReference>
<dbReference type="Gene3D" id="2.30.30.850">
    <property type="match status" value="1"/>
</dbReference>
<dbReference type="GO" id="GO:0015074">
    <property type="term" value="P:DNA integration"/>
    <property type="evidence" value="ECO:0007669"/>
    <property type="project" value="UniProtKB-KW"/>
</dbReference>
<dbReference type="InterPro" id="IPR036397">
    <property type="entry name" value="RNaseH_sf"/>
</dbReference>
<feature type="DNA-binding region" description="Integrase-type" evidence="10">
    <location>
        <begin position="655"/>
        <end position="705"/>
    </location>
</feature>
<keyword evidence="2" id="KW-0808">Transferase</keyword>
<dbReference type="Gene3D" id="1.10.340.70">
    <property type="match status" value="1"/>
</dbReference>
<keyword evidence="4" id="KW-0540">Nuclease</keyword>
<evidence type="ECO:0000256" key="3">
    <source>
        <dbReference type="ARBA" id="ARBA00022695"/>
    </source>
</evidence>
<keyword evidence="9" id="KW-0238">DNA-binding</keyword>
<dbReference type="InParanoid" id="E3MKW0"/>
<evidence type="ECO:0000313" key="15">
    <source>
        <dbReference type="EMBL" id="EFP04226.1"/>
    </source>
</evidence>
<dbReference type="GO" id="GO:0046872">
    <property type="term" value="F:metal ion binding"/>
    <property type="evidence" value="ECO:0007669"/>
    <property type="project" value="UniProtKB-KW"/>
</dbReference>
<dbReference type="EMBL" id="DS268453">
    <property type="protein sequence ID" value="EFP04226.1"/>
    <property type="molecule type" value="Genomic_DNA"/>
</dbReference>
<evidence type="ECO:0000256" key="9">
    <source>
        <dbReference type="ARBA" id="ARBA00023125"/>
    </source>
</evidence>
<feature type="domain" description="Integrase catalytic" evidence="13">
    <location>
        <begin position="419"/>
        <end position="577"/>
    </location>
</feature>
<dbReference type="Pfam" id="PF17921">
    <property type="entry name" value="Integrase_H2C2"/>
    <property type="match status" value="1"/>
</dbReference>
<feature type="compositionally biased region" description="Basic residues" evidence="12">
    <location>
        <begin position="1045"/>
        <end position="1055"/>
    </location>
</feature>
<dbReference type="SUPFAM" id="SSF53098">
    <property type="entry name" value="Ribonuclease H-like"/>
    <property type="match status" value="1"/>
</dbReference>
<dbReference type="eggNOG" id="KOG0017">
    <property type="taxonomic scope" value="Eukaryota"/>
</dbReference>
<evidence type="ECO:0000256" key="6">
    <source>
        <dbReference type="ARBA" id="ARBA00022759"/>
    </source>
</evidence>
<dbReference type="PANTHER" id="PTHR37984">
    <property type="entry name" value="PROTEIN CBG26694"/>
    <property type="match status" value="1"/>
</dbReference>
<dbReference type="GO" id="GO:0004519">
    <property type="term" value="F:endonuclease activity"/>
    <property type="evidence" value="ECO:0007669"/>
    <property type="project" value="UniProtKB-KW"/>
</dbReference>
<dbReference type="GO" id="GO:0003677">
    <property type="term" value="F:DNA binding"/>
    <property type="evidence" value="ECO:0007669"/>
    <property type="project" value="UniProtKB-KW"/>
</dbReference>
<dbReference type="PROSITE" id="PS50994">
    <property type="entry name" value="INTEGRASE"/>
    <property type="match status" value="1"/>
</dbReference>
<evidence type="ECO:0000256" key="2">
    <source>
        <dbReference type="ARBA" id="ARBA00022679"/>
    </source>
</evidence>
<feature type="compositionally biased region" description="Basic and acidic residues" evidence="12">
    <location>
        <begin position="195"/>
        <end position="212"/>
    </location>
</feature>
<dbReference type="GO" id="GO:0003964">
    <property type="term" value="F:RNA-directed DNA polymerase activity"/>
    <property type="evidence" value="ECO:0007669"/>
    <property type="project" value="UniProtKB-EC"/>
</dbReference>
<dbReference type="InterPro" id="IPR001584">
    <property type="entry name" value="Integrase_cat-core"/>
</dbReference>
<evidence type="ECO:0000259" key="13">
    <source>
        <dbReference type="PROSITE" id="PS50994"/>
    </source>
</evidence>
<keyword evidence="6" id="KW-0255">Endonuclease</keyword>